<evidence type="ECO:0000256" key="2">
    <source>
        <dbReference type="ARBA" id="ARBA00023315"/>
    </source>
</evidence>
<dbReference type="EMBL" id="FWWU01000009">
    <property type="protein sequence ID" value="SMB91097.1"/>
    <property type="molecule type" value="Genomic_DNA"/>
</dbReference>
<name>A0A1W1VCB1_9DEIO</name>
<dbReference type="RefSeq" id="WP_084048555.1">
    <property type="nucleotide sequence ID" value="NZ_FWWU01000009.1"/>
</dbReference>
<evidence type="ECO:0000313" key="4">
    <source>
        <dbReference type="EMBL" id="SMB91097.1"/>
    </source>
</evidence>
<accession>A0A1W1VCB1</accession>
<sequence length="167" mass="18720">MTHLDSTRGEFTFGPLHTLEDIRAFRTLNEEWITRLFSLEAADERTLGDPQGQILDRGGQVYMAWRGQEPVGCVALLPMGEGVFEVSKMAVAPTLRGQGVGRRLLSYALNEARSLGARRLFLGSSTRLPAAVHLYESLGFRHLPPERRPQLPYARADVFMELPLERA</sequence>
<gene>
    <name evidence="4" type="ORF">SAMN00790413_00984</name>
</gene>
<dbReference type="InterPro" id="IPR016181">
    <property type="entry name" value="Acyl_CoA_acyltransferase"/>
</dbReference>
<feature type="domain" description="N-acetyltransferase" evidence="3">
    <location>
        <begin position="23"/>
        <end position="165"/>
    </location>
</feature>
<dbReference type="PANTHER" id="PTHR43877:SF2">
    <property type="entry name" value="AMINOALKYLPHOSPHONATE N-ACETYLTRANSFERASE-RELATED"/>
    <property type="match status" value="1"/>
</dbReference>
<dbReference type="Pfam" id="PF00583">
    <property type="entry name" value="Acetyltransf_1"/>
    <property type="match status" value="1"/>
</dbReference>
<dbReference type="PROSITE" id="PS51186">
    <property type="entry name" value="GNAT"/>
    <property type="match status" value="1"/>
</dbReference>
<proteinExistence type="predicted"/>
<dbReference type="STRING" id="695939.SAMN00790413_00984"/>
<dbReference type="InterPro" id="IPR050832">
    <property type="entry name" value="Bact_Acetyltransf"/>
</dbReference>
<dbReference type="GO" id="GO:0016747">
    <property type="term" value="F:acyltransferase activity, transferring groups other than amino-acyl groups"/>
    <property type="evidence" value="ECO:0007669"/>
    <property type="project" value="InterPro"/>
</dbReference>
<evidence type="ECO:0000313" key="5">
    <source>
        <dbReference type="Proteomes" id="UP000192582"/>
    </source>
</evidence>
<dbReference type="CDD" id="cd04301">
    <property type="entry name" value="NAT_SF"/>
    <property type="match status" value="1"/>
</dbReference>
<keyword evidence="5" id="KW-1185">Reference proteome</keyword>
<dbReference type="Gene3D" id="3.40.630.30">
    <property type="match status" value="1"/>
</dbReference>
<keyword evidence="1" id="KW-0808">Transferase</keyword>
<dbReference type="InterPro" id="IPR000182">
    <property type="entry name" value="GNAT_dom"/>
</dbReference>
<organism evidence="4 5">
    <name type="scientific">Deinococcus hopiensis KR-140</name>
    <dbReference type="NCBI Taxonomy" id="695939"/>
    <lineage>
        <taxon>Bacteria</taxon>
        <taxon>Thermotogati</taxon>
        <taxon>Deinococcota</taxon>
        <taxon>Deinococci</taxon>
        <taxon>Deinococcales</taxon>
        <taxon>Deinococcaceae</taxon>
        <taxon>Deinococcus</taxon>
    </lineage>
</organism>
<protein>
    <submittedName>
        <fullName evidence="4">N-acetylglutamate synthase, GNAT family</fullName>
    </submittedName>
</protein>
<keyword evidence="2" id="KW-0012">Acyltransferase</keyword>
<dbReference type="AlphaFoldDB" id="A0A1W1VCB1"/>
<dbReference type="Proteomes" id="UP000192582">
    <property type="component" value="Unassembled WGS sequence"/>
</dbReference>
<reference evidence="4 5" key="1">
    <citation type="submission" date="2017-04" db="EMBL/GenBank/DDBJ databases">
        <authorList>
            <person name="Afonso C.L."/>
            <person name="Miller P.J."/>
            <person name="Scott M.A."/>
            <person name="Spackman E."/>
            <person name="Goraichik I."/>
            <person name="Dimitrov K.M."/>
            <person name="Suarez D.L."/>
            <person name="Swayne D.E."/>
        </authorList>
    </citation>
    <scope>NUCLEOTIDE SEQUENCE [LARGE SCALE GENOMIC DNA]</scope>
    <source>
        <strain evidence="4 5">KR-140</strain>
    </source>
</reference>
<dbReference type="PANTHER" id="PTHR43877">
    <property type="entry name" value="AMINOALKYLPHOSPHONATE N-ACETYLTRANSFERASE-RELATED-RELATED"/>
    <property type="match status" value="1"/>
</dbReference>
<dbReference type="SUPFAM" id="SSF55729">
    <property type="entry name" value="Acyl-CoA N-acyltransferases (Nat)"/>
    <property type="match status" value="1"/>
</dbReference>
<evidence type="ECO:0000259" key="3">
    <source>
        <dbReference type="PROSITE" id="PS51186"/>
    </source>
</evidence>
<evidence type="ECO:0000256" key="1">
    <source>
        <dbReference type="ARBA" id="ARBA00022679"/>
    </source>
</evidence>
<dbReference type="OrthoDB" id="9799681at2"/>